<dbReference type="InterPro" id="IPR036412">
    <property type="entry name" value="HAD-like_sf"/>
</dbReference>
<sequence>GKRVILVSNNSSKSPGQYVEKCRKLGINVSTENDIVTSSRVASTYLKNLPNRTGRVYVLGGQGLGNELKAANVDHFGIGPDYLENHIVMDDQSVNVELENDVFAVLVGFDRYICYKKMVKAVSYLRNENCRFVATNDDAFFPSENCRIALPGAGSIVQAISYASQRKPIVLGKPHSPMFHYVKDELKIDPQKTIMIGDWPPTDIRFAKRNGLASMLVLSGNATIEHAQKPEDRETTADFYCESLKTLCDLESVRRFFEFLHYI</sequence>
<evidence type="ECO:0000313" key="4">
    <source>
        <dbReference type="EMBL" id="CDW57338.1"/>
    </source>
</evidence>
<dbReference type="NCBIfam" id="TIGR01460">
    <property type="entry name" value="HAD-SF-IIA"/>
    <property type="match status" value="1"/>
</dbReference>
<feature type="binding site" evidence="3">
    <location>
        <position position="198"/>
    </location>
    <ligand>
        <name>Mg(2+)</name>
        <dbReference type="ChEBI" id="CHEBI:18420"/>
    </ligand>
</feature>
<keyword evidence="1" id="KW-0378">Hydrolase</keyword>
<gene>
    <name evidence="4" type="ORF">TTRE_0000562901</name>
</gene>
<accession>A0A077ZCQ9</accession>
<dbReference type="Pfam" id="PF13344">
    <property type="entry name" value="Hydrolase_6"/>
    <property type="match status" value="1"/>
</dbReference>
<dbReference type="STRING" id="36087.A0A077ZCQ9"/>
<dbReference type="GO" id="GO:0046872">
    <property type="term" value="F:metal ion binding"/>
    <property type="evidence" value="ECO:0007669"/>
    <property type="project" value="UniProtKB-KW"/>
</dbReference>
<reference evidence="4" key="1">
    <citation type="submission" date="2014-01" db="EMBL/GenBank/DDBJ databases">
        <authorList>
            <person name="Aslett M."/>
        </authorList>
    </citation>
    <scope>NUCLEOTIDE SEQUENCE</scope>
</reference>
<feature type="binding site" evidence="2">
    <location>
        <position position="173"/>
    </location>
    <ligand>
        <name>substrate</name>
    </ligand>
</feature>
<evidence type="ECO:0000313" key="5">
    <source>
        <dbReference type="Proteomes" id="UP000030665"/>
    </source>
</evidence>
<evidence type="ECO:0000256" key="3">
    <source>
        <dbReference type="PIRSR" id="PIRSR000915-3"/>
    </source>
</evidence>
<dbReference type="EMBL" id="HG806150">
    <property type="protein sequence ID" value="CDW57338.1"/>
    <property type="molecule type" value="Genomic_DNA"/>
</dbReference>
<dbReference type="NCBIfam" id="TIGR01452">
    <property type="entry name" value="PGP_euk"/>
    <property type="match status" value="1"/>
</dbReference>
<dbReference type="InterPro" id="IPR006357">
    <property type="entry name" value="HAD-SF_hydro_IIA"/>
</dbReference>
<dbReference type="Proteomes" id="UP000030665">
    <property type="component" value="Unassembled WGS sequence"/>
</dbReference>
<dbReference type="Pfam" id="PF13242">
    <property type="entry name" value="Hydrolase_like"/>
    <property type="match status" value="1"/>
</dbReference>
<dbReference type="Gene3D" id="3.40.50.1000">
    <property type="entry name" value="HAD superfamily/HAD-like"/>
    <property type="match status" value="2"/>
</dbReference>
<keyword evidence="5" id="KW-1185">Reference proteome</keyword>
<protein>
    <submittedName>
        <fullName evidence="4">Phosphoglycolate phosphatase</fullName>
    </submittedName>
</protein>
<dbReference type="GO" id="GO:0016791">
    <property type="term" value="F:phosphatase activity"/>
    <property type="evidence" value="ECO:0007669"/>
    <property type="project" value="InterPro"/>
</dbReference>
<evidence type="ECO:0000256" key="1">
    <source>
        <dbReference type="ARBA" id="ARBA00022801"/>
    </source>
</evidence>
<dbReference type="SUPFAM" id="SSF56784">
    <property type="entry name" value="HAD-like"/>
    <property type="match status" value="1"/>
</dbReference>
<dbReference type="PANTHER" id="PTHR19288">
    <property type="entry name" value="4-NITROPHENYLPHOSPHATASE-RELATED"/>
    <property type="match status" value="1"/>
</dbReference>
<name>A0A077ZCQ9_TRITR</name>
<dbReference type="OrthoDB" id="413953at2759"/>
<dbReference type="GO" id="GO:0005737">
    <property type="term" value="C:cytoplasm"/>
    <property type="evidence" value="ECO:0007669"/>
    <property type="project" value="TreeGrafter"/>
</dbReference>
<dbReference type="PIRSF" id="PIRSF000915">
    <property type="entry name" value="PGP-type_phosphatase"/>
    <property type="match status" value="1"/>
</dbReference>
<dbReference type="InterPro" id="IPR006349">
    <property type="entry name" value="PGP_euk"/>
</dbReference>
<reference evidence="4" key="2">
    <citation type="submission" date="2014-03" db="EMBL/GenBank/DDBJ databases">
        <title>The whipworm genome and dual-species transcriptomics of an intimate host-pathogen interaction.</title>
        <authorList>
            <person name="Foth B.J."/>
            <person name="Tsai I.J."/>
            <person name="Reid A.J."/>
            <person name="Bancroft A.J."/>
            <person name="Nichol S."/>
            <person name="Tracey A."/>
            <person name="Holroyd N."/>
            <person name="Cotton J.A."/>
            <person name="Stanley E.J."/>
            <person name="Zarowiecki M."/>
            <person name="Liu J.Z."/>
            <person name="Huckvale T."/>
            <person name="Cooper P.J."/>
            <person name="Grencis R.K."/>
            <person name="Berriman M."/>
        </authorList>
    </citation>
    <scope>NUCLEOTIDE SEQUENCE [LARGE SCALE GENOMIC DNA]</scope>
</reference>
<dbReference type="AlphaFoldDB" id="A0A077ZCQ9"/>
<organism evidence="4 5">
    <name type="scientific">Trichuris trichiura</name>
    <name type="common">Whipworm</name>
    <name type="synonym">Trichocephalus trichiurus</name>
    <dbReference type="NCBI Taxonomy" id="36087"/>
    <lineage>
        <taxon>Eukaryota</taxon>
        <taxon>Metazoa</taxon>
        <taxon>Ecdysozoa</taxon>
        <taxon>Nematoda</taxon>
        <taxon>Enoplea</taxon>
        <taxon>Dorylaimia</taxon>
        <taxon>Trichinellida</taxon>
        <taxon>Trichuridae</taxon>
        <taxon>Trichuris</taxon>
    </lineage>
</organism>
<feature type="binding site" evidence="2">
    <location>
        <begin position="8"/>
        <end position="10"/>
    </location>
    <ligand>
        <name>substrate</name>
    </ligand>
</feature>
<comment type="cofactor">
    <cofactor evidence="3">
        <name>Mg(2+)</name>
        <dbReference type="ChEBI" id="CHEBI:18420"/>
    </cofactor>
    <text evidence="3">Divalent metal ions. Mg(2+) is the most effective.</text>
</comment>
<keyword evidence="3" id="KW-0479">Metal-binding</keyword>
<keyword evidence="3" id="KW-0460">Magnesium</keyword>
<evidence type="ECO:0000256" key="2">
    <source>
        <dbReference type="PIRSR" id="PIRSR000915-2"/>
    </source>
</evidence>
<feature type="non-terminal residue" evidence="4">
    <location>
        <position position="1"/>
    </location>
</feature>
<dbReference type="InterPro" id="IPR023214">
    <property type="entry name" value="HAD_sf"/>
</dbReference>
<proteinExistence type="predicted"/>
<dbReference type="PANTHER" id="PTHR19288:SF93">
    <property type="entry name" value="FI11325P-RELATED"/>
    <property type="match status" value="1"/>
</dbReference>